<proteinExistence type="predicted"/>
<name>A0A858RL72_9BACT</name>
<protein>
    <submittedName>
        <fullName evidence="3">Uncharacterized protein</fullName>
    </submittedName>
</protein>
<evidence type="ECO:0000313" key="4">
    <source>
        <dbReference type="Proteomes" id="UP000501812"/>
    </source>
</evidence>
<sequence>MSSLSPRSKLGRIGLRTATIVSLVMIALMIAIYFRMDSEKRDSVAVEIFGGLAGAAILYVVSVAVGYVTWRYREAVEAERAERLAERLDAKNRSGVRSSSVGLPFDEVTAGIASSPETVIVETWLDDLTLDRLEPAMLESLAKSRTIRIYILNPFSPSVTRRGRDRENKKGPEENRQSIRGTLEYLARTASKSRLPSPALPNILAKQAPQPGKLEVFCYDSLPSFSIYSWHDRAFVGFHLEGVKSSEGTHLEVDLRTGLGLQLTAHIANLGQMSSVVKIDLTRPIESQMEALHAAVPDCPTHELIFAPGPPRPSRNPMRYLAPPALLGIVLGLKARHSAKKNAEE</sequence>
<dbReference type="EMBL" id="CP051774">
    <property type="protein sequence ID" value="QJE97351.1"/>
    <property type="molecule type" value="Genomic_DNA"/>
</dbReference>
<feature type="region of interest" description="Disordered" evidence="1">
    <location>
        <begin position="159"/>
        <end position="180"/>
    </location>
</feature>
<keyword evidence="2" id="KW-1133">Transmembrane helix</keyword>
<evidence type="ECO:0000313" key="3">
    <source>
        <dbReference type="EMBL" id="QJE97351.1"/>
    </source>
</evidence>
<keyword evidence="4" id="KW-1185">Reference proteome</keyword>
<evidence type="ECO:0000256" key="2">
    <source>
        <dbReference type="SAM" id="Phobius"/>
    </source>
</evidence>
<keyword evidence="2" id="KW-0812">Transmembrane</keyword>
<feature type="transmembrane region" description="Helical" evidence="2">
    <location>
        <begin position="48"/>
        <end position="70"/>
    </location>
</feature>
<evidence type="ECO:0000256" key="1">
    <source>
        <dbReference type="SAM" id="MobiDB-lite"/>
    </source>
</evidence>
<gene>
    <name evidence="3" type="ORF">HHL09_16670</name>
</gene>
<dbReference type="AlphaFoldDB" id="A0A858RL72"/>
<dbReference type="Proteomes" id="UP000501812">
    <property type="component" value="Chromosome"/>
</dbReference>
<dbReference type="KEGG" id="luo:HHL09_16670"/>
<feature type="transmembrane region" description="Helical" evidence="2">
    <location>
        <begin position="13"/>
        <end position="36"/>
    </location>
</feature>
<organism evidence="3 4">
    <name type="scientific">Luteolibacter luteus</name>
    <dbReference type="NCBI Taxonomy" id="2728835"/>
    <lineage>
        <taxon>Bacteria</taxon>
        <taxon>Pseudomonadati</taxon>
        <taxon>Verrucomicrobiota</taxon>
        <taxon>Verrucomicrobiia</taxon>
        <taxon>Verrucomicrobiales</taxon>
        <taxon>Verrucomicrobiaceae</taxon>
        <taxon>Luteolibacter</taxon>
    </lineage>
</organism>
<dbReference type="RefSeq" id="WP_169455751.1">
    <property type="nucleotide sequence ID" value="NZ_CP051774.1"/>
</dbReference>
<reference evidence="3 4" key="1">
    <citation type="submission" date="2020-04" db="EMBL/GenBank/DDBJ databases">
        <title>Luteolibacter sp. G-1-1-1 isolated from soil.</title>
        <authorList>
            <person name="Dahal R.H."/>
        </authorList>
    </citation>
    <scope>NUCLEOTIDE SEQUENCE [LARGE SCALE GENOMIC DNA]</scope>
    <source>
        <strain evidence="3 4">G-1-1-1</strain>
    </source>
</reference>
<accession>A0A858RL72</accession>
<keyword evidence="2" id="KW-0472">Membrane</keyword>
<feature type="compositionally biased region" description="Basic and acidic residues" evidence="1">
    <location>
        <begin position="162"/>
        <end position="177"/>
    </location>
</feature>